<gene>
    <name evidence="3" type="ORF">HYPSUDRAFT_57833</name>
</gene>
<feature type="signal peptide" evidence="2">
    <location>
        <begin position="1"/>
        <end position="20"/>
    </location>
</feature>
<evidence type="ECO:0000313" key="4">
    <source>
        <dbReference type="Proteomes" id="UP000054270"/>
    </source>
</evidence>
<evidence type="ECO:0000313" key="3">
    <source>
        <dbReference type="EMBL" id="KJA17209.1"/>
    </source>
</evidence>
<dbReference type="EMBL" id="KN817607">
    <property type="protein sequence ID" value="KJA17209.1"/>
    <property type="molecule type" value="Genomic_DNA"/>
</dbReference>
<evidence type="ECO:0000256" key="1">
    <source>
        <dbReference type="SAM" id="MobiDB-lite"/>
    </source>
</evidence>
<name>A0A0D2NDV3_HYPSF</name>
<sequence length="212" mass="22303">MLFTRISITALLLFVATVSSAPLHESVEGVTTHADHAGEGLPPALSHGSKQHAFAGPAAAQGVPGALAPAHSASHVHVHATPDSSLEGPADPPTQHYERRQVNAIVQDRLRAAARAHQAAAAAHHTAAGNHYDLASHHLATGNLAAMSAARRRAQRHDGKVTRHRTIAAQHRSDARALGHLAPLHPLDAAHLRRFANGSAHYARVSANEARN</sequence>
<feature type="chain" id="PRO_5002247674" description="SCP domain-containing protein" evidence="2">
    <location>
        <begin position="21"/>
        <end position="212"/>
    </location>
</feature>
<reference evidence="4" key="1">
    <citation type="submission" date="2014-04" db="EMBL/GenBank/DDBJ databases">
        <title>Evolutionary Origins and Diversification of the Mycorrhizal Mutualists.</title>
        <authorList>
            <consortium name="DOE Joint Genome Institute"/>
            <consortium name="Mycorrhizal Genomics Consortium"/>
            <person name="Kohler A."/>
            <person name="Kuo A."/>
            <person name="Nagy L.G."/>
            <person name="Floudas D."/>
            <person name="Copeland A."/>
            <person name="Barry K.W."/>
            <person name="Cichocki N."/>
            <person name="Veneault-Fourrey C."/>
            <person name="LaButti K."/>
            <person name="Lindquist E.A."/>
            <person name="Lipzen A."/>
            <person name="Lundell T."/>
            <person name="Morin E."/>
            <person name="Murat C."/>
            <person name="Riley R."/>
            <person name="Ohm R."/>
            <person name="Sun H."/>
            <person name="Tunlid A."/>
            <person name="Henrissat B."/>
            <person name="Grigoriev I.V."/>
            <person name="Hibbett D.S."/>
            <person name="Martin F."/>
        </authorList>
    </citation>
    <scope>NUCLEOTIDE SEQUENCE [LARGE SCALE GENOMIC DNA]</scope>
    <source>
        <strain evidence="4">FD-334 SS-4</strain>
    </source>
</reference>
<proteinExistence type="predicted"/>
<evidence type="ECO:0008006" key="5">
    <source>
        <dbReference type="Google" id="ProtNLM"/>
    </source>
</evidence>
<feature type="region of interest" description="Disordered" evidence="1">
    <location>
        <begin position="29"/>
        <end position="96"/>
    </location>
</feature>
<dbReference type="Proteomes" id="UP000054270">
    <property type="component" value="Unassembled WGS sequence"/>
</dbReference>
<accession>A0A0D2NDV3</accession>
<protein>
    <recommendedName>
        <fullName evidence="5">SCP domain-containing protein</fullName>
    </recommendedName>
</protein>
<keyword evidence="2" id="KW-0732">Signal</keyword>
<dbReference type="AlphaFoldDB" id="A0A0D2NDV3"/>
<feature type="compositionally biased region" description="Low complexity" evidence="1">
    <location>
        <begin position="53"/>
        <end position="75"/>
    </location>
</feature>
<evidence type="ECO:0000256" key="2">
    <source>
        <dbReference type="SAM" id="SignalP"/>
    </source>
</evidence>
<organism evidence="3 4">
    <name type="scientific">Hypholoma sublateritium (strain FD-334 SS-4)</name>
    <dbReference type="NCBI Taxonomy" id="945553"/>
    <lineage>
        <taxon>Eukaryota</taxon>
        <taxon>Fungi</taxon>
        <taxon>Dikarya</taxon>
        <taxon>Basidiomycota</taxon>
        <taxon>Agaricomycotina</taxon>
        <taxon>Agaricomycetes</taxon>
        <taxon>Agaricomycetidae</taxon>
        <taxon>Agaricales</taxon>
        <taxon>Agaricineae</taxon>
        <taxon>Strophariaceae</taxon>
        <taxon>Hypholoma</taxon>
    </lineage>
</organism>
<keyword evidence="4" id="KW-1185">Reference proteome</keyword>